<dbReference type="EMBL" id="JBBNAF010000007">
    <property type="protein sequence ID" value="KAK9128456.1"/>
    <property type="molecule type" value="Genomic_DNA"/>
</dbReference>
<feature type="region of interest" description="Disordered" evidence="1">
    <location>
        <begin position="80"/>
        <end position="102"/>
    </location>
</feature>
<name>A0AAP0P5N5_9MAGN</name>
<feature type="region of interest" description="Disordered" evidence="1">
    <location>
        <begin position="1"/>
        <end position="33"/>
    </location>
</feature>
<reference evidence="2 3" key="1">
    <citation type="submission" date="2024-01" db="EMBL/GenBank/DDBJ databases">
        <title>Genome assemblies of Stephania.</title>
        <authorList>
            <person name="Yang L."/>
        </authorList>
    </citation>
    <scope>NUCLEOTIDE SEQUENCE [LARGE SCALE GENOMIC DNA]</scope>
    <source>
        <strain evidence="2">YNDBR</strain>
        <tissue evidence="2">Leaf</tissue>
    </source>
</reference>
<accession>A0AAP0P5N5</accession>
<organism evidence="2 3">
    <name type="scientific">Stephania yunnanensis</name>
    <dbReference type="NCBI Taxonomy" id="152371"/>
    <lineage>
        <taxon>Eukaryota</taxon>
        <taxon>Viridiplantae</taxon>
        <taxon>Streptophyta</taxon>
        <taxon>Embryophyta</taxon>
        <taxon>Tracheophyta</taxon>
        <taxon>Spermatophyta</taxon>
        <taxon>Magnoliopsida</taxon>
        <taxon>Ranunculales</taxon>
        <taxon>Menispermaceae</taxon>
        <taxon>Menispermoideae</taxon>
        <taxon>Cissampelideae</taxon>
        <taxon>Stephania</taxon>
    </lineage>
</organism>
<evidence type="ECO:0000256" key="1">
    <source>
        <dbReference type="SAM" id="MobiDB-lite"/>
    </source>
</evidence>
<comment type="caution">
    <text evidence="2">The sequence shown here is derived from an EMBL/GenBank/DDBJ whole genome shotgun (WGS) entry which is preliminary data.</text>
</comment>
<protein>
    <submittedName>
        <fullName evidence="2">Uncharacterized protein</fullName>
    </submittedName>
</protein>
<dbReference type="AlphaFoldDB" id="A0AAP0P5N5"/>
<evidence type="ECO:0000313" key="3">
    <source>
        <dbReference type="Proteomes" id="UP001420932"/>
    </source>
</evidence>
<proteinExistence type="predicted"/>
<sequence>MEIMHMLVGCEKKKTPPQPQRRPKAKSGPLAPPGVAYHLMHSVSMPVFQDGSVGGFLAGSPFSPGVMAADGLIRRSNCCGGASGKSSSSCDPNNDWHDCNGA</sequence>
<dbReference type="Proteomes" id="UP001420932">
    <property type="component" value="Unassembled WGS sequence"/>
</dbReference>
<feature type="compositionally biased region" description="Low complexity" evidence="1">
    <location>
        <begin position="80"/>
        <end position="90"/>
    </location>
</feature>
<keyword evidence="3" id="KW-1185">Reference proteome</keyword>
<evidence type="ECO:0000313" key="2">
    <source>
        <dbReference type="EMBL" id="KAK9128456.1"/>
    </source>
</evidence>
<gene>
    <name evidence="2" type="ORF">Syun_017253</name>
</gene>